<dbReference type="FunFam" id="3.40.50.300:FF:000134">
    <property type="entry name" value="Iron-enterobactin ABC transporter ATP-binding protein"/>
    <property type="match status" value="1"/>
</dbReference>
<accession>S0P073</accession>
<dbReference type="eggNOG" id="COG1121">
    <property type="taxonomic scope" value="Bacteria"/>
</dbReference>
<dbReference type="InterPro" id="IPR050153">
    <property type="entry name" value="Metal_Ion_Import_ABC"/>
</dbReference>
<dbReference type="InterPro" id="IPR003593">
    <property type="entry name" value="AAA+_ATPase"/>
</dbReference>
<dbReference type="InterPro" id="IPR027417">
    <property type="entry name" value="P-loop_NTPase"/>
</dbReference>
<reference evidence="6 7" key="1">
    <citation type="submission" date="2013-03" db="EMBL/GenBank/DDBJ databases">
        <title>The Genome Sequence of Enterococcus sulfureus ATCC_49903 (PacBio/Illumina hybrid assembly).</title>
        <authorList>
            <consortium name="The Broad Institute Genomics Platform"/>
            <consortium name="The Broad Institute Genome Sequencing Center for Infectious Disease"/>
            <person name="Earl A."/>
            <person name="Russ C."/>
            <person name="Gilmore M."/>
            <person name="Surin D."/>
            <person name="Walker B."/>
            <person name="Young S."/>
            <person name="Zeng Q."/>
            <person name="Gargeya S."/>
            <person name="Fitzgerald M."/>
            <person name="Haas B."/>
            <person name="Abouelleil A."/>
            <person name="Allen A.W."/>
            <person name="Alvarado L."/>
            <person name="Arachchi H.M."/>
            <person name="Berlin A.M."/>
            <person name="Chapman S.B."/>
            <person name="Gainer-Dewar J."/>
            <person name="Goldberg J."/>
            <person name="Griggs A."/>
            <person name="Gujja S."/>
            <person name="Hansen M."/>
            <person name="Howarth C."/>
            <person name="Imamovic A."/>
            <person name="Ireland A."/>
            <person name="Larimer J."/>
            <person name="McCowan C."/>
            <person name="Murphy C."/>
            <person name="Pearson M."/>
            <person name="Poon T.W."/>
            <person name="Priest M."/>
            <person name="Roberts A."/>
            <person name="Saif S."/>
            <person name="Shea T."/>
            <person name="Sisk P."/>
            <person name="Sykes S."/>
            <person name="Wortman J."/>
            <person name="Nusbaum C."/>
            <person name="Birren B."/>
        </authorList>
    </citation>
    <scope>NUCLEOTIDE SEQUENCE [LARGE SCALE GENOMIC DNA]</scope>
    <source>
        <strain evidence="6 7">ATCC 49903</strain>
    </source>
</reference>
<dbReference type="RefSeq" id="WP_016184769.1">
    <property type="nucleotide sequence ID" value="NZ_ASWO01000001.1"/>
</dbReference>
<gene>
    <name evidence="6" type="ORF">I573_00273</name>
</gene>
<evidence type="ECO:0000313" key="7">
    <source>
        <dbReference type="Proteomes" id="UP000015961"/>
    </source>
</evidence>
<keyword evidence="7" id="KW-1185">Reference proteome</keyword>
<evidence type="ECO:0000256" key="3">
    <source>
        <dbReference type="ARBA" id="ARBA00022741"/>
    </source>
</evidence>
<dbReference type="SMART" id="SM00382">
    <property type="entry name" value="AAA"/>
    <property type="match status" value="1"/>
</dbReference>
<evidence type="ECO:0000313" key="6">
    <source>
        <dbReference type="EMBL" id="EOT87217.1"/>
    </source>
</evidence>
<dbReference type="PANTHER" id="PTHR42734:SF5">
    <property type="entry name" value="IRON TRANSPORT SYSTEM ATP-BINDING PROTEIN HI_0361-RELATED"/>
    <property type="match status" value="1"/>
</dbReference>
<feature type="domain" description="ABC transporter" evidence="5">
    <location>
        <begin position="2"/>
        <end position="234"/>
    </location>
</feature>
<dbReference type="EMBL" id="ASWO01000001">
    <property type="protein sequence ID" value="EOT87217.1"/>
    <property type="molecule type" value="Genomic_DNA"/>
</dbReference>
<dbReference type="OrthoDB" id="9806726at2"/>
<dbReference type="STRING" id="1140003.OMY_00278"/>
<dbReference type="GO" id="GO:0005524">
    <property type="term" value="F:ATP binding"/>
    <property type="evidence" value="ECO:0007669"/>
    <property type="project" value="UniProtKB-KW"/>
</dbReference>
<evidence type="ECO:0000256" key="1">
    <source>
        <dbReference type="ARBA" id="ARBA00005417"/>
    </source>
</evidence>
<proteinExistence type="inferred from homology"/>
<dbReference type="GO" id="GO:0016887">
    <property type="term" value="F:ATP hydrolysis activity"/>
    <property type="evidence" value="ECO:0007669"/>
    <property type="project" value="InterPro"/>
</dbReference>
<keyword evidence="4" id="KW-0067">ATP-binding</keyword>
<sequence length="244" mass="27823">MIQINDLCVSYRKGEPAVDHLTLTVEHPALIGILGPNGAGKSTFIKGILKLIPASGKALIDTQPIDKCRKEIAYVEQKAEIDRTFPITVAECVSLGLYPHRPFYKRITKYEWEKVFTALAKVEMQEFASRQIGELSGGQFQRVLVARALVQQAKVIFLDEPFVGIDRQSEHLIMEVLRDLRDQGTYIFIVHHDLGKVDDYFDQVVLMNKQLIAYGPTKETFIPQWITKTYGTQTIILERKEEMK</sequence>
<protein>
    <recommendedName>
        <fullName evidence="5">ABC transporter domain-containing protein</fullName>
    </recommendedName>
</protein>
<dbReference type="CDD" id="cd03235">
    <property type="entry name" value="ABC_Metallic_Cations"/>
    <property type="match status" value="1"/>
</dbReference>
<evidence type="ECO:0000256" key="2">
    <source>
        <dbReference type="ARBA" id="ARBA00022448"/>
    </source>
</evidence>
<organism evidence="6 7">
    <name type="scientific">Enterococcus sulfureus ATCC 49903</name>
    <dbReference type="NCBI Taxonomy" id="1140003"/>
    <lineage>
        <taxon>Bacteria</taxon>
        <taxon>Bacillati</taxon>
        <taxon>Bacillota</taxon>
        <taxon>Bacilli</taxon>
        <taxon>Lactobacillales</taxon>
        <taxon>Enterococcaceae</taxon>
        <taxon>Enterococcus</taxon>
    </lineage>
</organism>
<comment type="caution">
    <text evidence="6">The sequence shown here is derived from an EMBL/GenBank/DDBJ whole genome shotgun (WGS) entry which is preliminary data.</text>
</comment>
<dbReference type="PATRIC" id="fig|1140003.3.peg.272"/>
<dbReference type="Gene3D" id="3.40.50.300">
    <property type="entry name" value="P-loop containing nucleotide triphosphate hydrolases"/>
    <property type="match status" value="1"/>
</dbReference>
<dbReference type="SUPFAM" id="SSF52540">
    <property type="entry name" value="P-loop containing nucleoside triphosphate hydrolases"/>
    <property type="match status" value="1"/>
</dbReference>
<comment type="similarity">
    <text evidence="1">Belongs to the ABC transporter superfamily.</text>
</comment>
<keyword evidence="3" id="KW-0547">Nucleotide-binding</keyword>
<dbReference type="PROSITE" id="PS00211">
    <property type="entry name" value="ABC_TRANSPORTER_1"/>
    <property type="match status" value="1"/>
</dbReference>
<evidence type="ECO:0000256" key="4">
    <source>
        <dbReference type="ARBA" id="ARBA00022840"/>
    </source>
</evidence>
<keyword evidence="2" id="KW-0813">Transport</keyword>
<name>S0P073_9ENTE</name>
<dbReference type="Pfam" id="PF00005">
    <property type="entry name" value="ABC_tran"/>
    <property type="match status" value="1"/>
</dbReference>
<dbReference type="InterPro" id="IPR003439">
    <property type="entry name" value="ABC_transporter-like_ATP-bd"/>
</dbReference>
<dbReference type="PANTHER" id="PTHR42734">
    <property type="entry name" value="METAL TRANSPORT SYSTEM ATP-BINDING PROTEIN TM_0124-RELATED"/>
    <property type="match status" value="1"/>
</dbReference>
<evidence type="ECO:0000259" key="5">
    <source>
        <dbReference type="PROSITE" id="PS50893"/>
    </source>
</evidence>
<dbReference type="AlphaFoldDB" id="S0P073"/>
<dbReference type="PROSITE" id="PS50893">
    <property type="entry name" value="ABC_TRANSPORTER_2"/>
    <property type="match status" value="1"/>
</dbReference>
<dbReference type="InterPro" id="IPR017871">
    <property type="entry name" value="ABC_transporter-like_CS"/>
</dbReference>
<dbReference type="Proteomes" id="UP000015961">
    <property type="component" value="Unassembled WGS sequence"/>
</dbReference>